<organism evidence="2 3">
    <name type="scientific">Ligilactobacillus apodemi DSM 16634 = JCM 16172</name>
    <dbReference type="NCBI Taxonomy" id="1423724"/>
    <lineage>
        <taxon>Bacteria</taxon>
        <taxon>Bacillati</taxon>
        <taxon>Bacillota</taxon>
        <taxon>Bacilli</taxon>
        <taxon>Lactobacillales</taxon>
        <taxon>Lactobacillaceae</taxon>
        <taxon>Ligilactobacillus</taxon>
    </lineage>
</organism>
<keyword evidence="3" id="KW-1185">Reference proteome</keyword>
<sequence>MDKKEKQALGHKAMNLYQIEMLHLEQSSQLISELLPETDNPKNSKTQIFVEKENFLERLQKLPITKKVGLMDFADPAKLGHDFMTEGNFREQMICRNSFLYPELRKYRQSYYYKNKLASKKGYYSDALIYAKNIKFLRGPKEDKILPNTRYADVAVIAAPNVKLISEKTNHLPAKTQLENVFRRRITQTLRAFKQAKVNILILGAFGCEMFGNDPKMVAPLFKHCLEKPEFQGFFEQIYFDIFTNNVALQAFKDVFN</sequence>
<dbReference type="Proteomes" id="UP000051324">
    <property type="component" value="Unassembled WGS sequence"/>
</dbReference>
<dbReference type="PIRSF" id="PIRSF014899">
    <property type="entry name" value="UCP014899"/>
    <property type="match status" value="1"/>
</dbReference>
<proteinExistence type="predicted"/>
<dbReference type="PANTHER" id="PTHR35596">
    <property type="entry name" value="DUF2263 DOMAIN-CONTAINING PROTEIN"/>
    <property type="match status" value="1"/>
</dbReference>
<dbReference type="AlphaFoldDB" id="A0A0R1TUB2"/>
<evidence type="ECO:0000259" key="1">
    <source>
        <dbReference type="Pfam" id="PF10021"/>
    </source>
</evidence>
<dbReference type="PATRIC" id="fig|1423724.4.peg.378"/>
<dbReference type="InterPro" id="IPR012664">
    <property type="entry name" value="CHP02452"/>
</dbReference>
<dbReference type="eggNOG" id="COG4295">
    <property type="taxonomic scope" value="Bacteria"/>
</dbReference>
<dbReference type="SUPFAM" id="SSF52949">
    <property type="entry name" value="Macro domain-like"/>
    <property type="match status" value="1"/>
</dbReference>
<reference evidence="2 3" key="1">
    <citation type="journal article" date="2015" name="Genome Announc.">
        <title>Expanding the biotechnology potential of lactobacilli through comparative genomics of 213 strains and associated genera.</title>
        <authorList>
            <person name="Sun Z."/>
            <person name="Harris H.M."/>
            <person name="McCann A."/>
            <person name="Guo C."/>
            <person name="Argimon S."/>
            <person name="Zhang W."/>
            <person name="Yang X."/>
            <person name="Jeffery I.B."/>
            <person name="Cooney J.C."/>
            <person name="Kagawa T.F."/>
            <person name="Liu W."/>
            <person name="Song Y."/>
            <person name="Salvetti E."/>
            <person name="Wrobel A."/>
            <person name="Rasinkangas P."/>
            <person name="Parkhill J."/>
            <person name="Rea M.C."/>
            <person name="O'Sullivan O."/>
            <person name="Ritari J."/>
            <person name="Douillard F.P."/>
            <person name="Paul Ross R."/>
            <person name="Yang R."/>
            <person name="Briner A.E."/>
            <person name="Felis G.E."/>
            <person name="de Vos W.M."/>
            <person name="Barrangou R."/>
            <person name="Klaenhammer T.R."/>
            <person name="Caufield P.W."/>
            <person name="Cui Y."/>
            <person name="Zhang H."/>
            <person name="O'Toole P.W."/>
        </authorList>
    </citation>
    <scope>NUCLEOTIDE SEQUENCE [LARGE SCALE GENOMIC DNA]</scope>
    <source>
        <strain evidence="2 3">DSM 16634</strain>
    </source>
</reference>
<dbReference type="STRING" id="1423724.FC32_GL000360"/>
<dbReference type="Pfam" id="PF10021">
    <property type="entry name" value="PARG_cat_microb"/>
    <property type="match status" value="1"/>
</dbReference>
<dbReference type="InterPro" id="IPR019261">
    <property type="entry name" value="PARG_cat_microbial"/>
</dbReference>
<name>A0A0R1TUB2_9LACO</name>
<dbReference type="NCBIfam" id="TIGR02452">
    <property type="entry name" value="TIGR02452 family protein"/>
    <property type="match status" value="1"/>
</dbReference>
<dbReference type="PANTHER" id="PTHR35596:SF1">
    <property type="entry name" value="MICROBIAL-TYPE PARG CATALYTIC DOMAIN-CONTAINING PROTEIN"/>
    <property type="match status" value="1"/>
</dbReference>
<comment type="caution">
    <text evidence="2">The sequence shown here is derived from an EMBL/GenBank/DDBJ whole genome shotgun (WGS) entry which is preliminary data.</text>
</comment>
<feature type="domain" description="Microbial-type PARG catalytic" evidence="1">
    <location>
        <begin position="26"/>
        <end position="138"/>
    </location>
</feature>
<protein>
    <recommendedName>
        <fullName evidence="1">Microbial-type PARG catalytic domain-containing protein</fullName>
    </recommendedName>
</protein>
<dbReference type="EMBL" id="AZFT01000048">
    <property type="protein sequence ID" value="KRL84879.1"/>
    <property type="molecule type" value="Genomic_DNA"/>
</dbReference>
<dbReference type="RefSeq" id="WP_025086763.1">
    <property type="nucleotide sequence ID" value="NZ_AZFT01000048.1"/>
</dbReference>
<evidence type="ECO:0000313" key="3">
    <source>
        <dbReference type="Proteomes" id="UP000051324"/>
    </source>
</evidence>
<gene>
    <name evidence="2" type="ORF">FC32_GL000360</name>
</gene>
<evidence type="ECO:0000313" key="2">
    <source>
        <dbReference type="EMBL" id="KRL84879.1"/>
    </source>
</evidence>
<dbReference type="OrthoDB" id="9806181at2"/>
<accession>A0A0R1TUB2</accession>
<dbReference type="Gene3D" id="3.40.220.10">
    <property type="entry name" value="Leucine Aminopeptidase, subunit E, domain 1"/>
    <property type="match status" value="1"/>
</dbReference>
<dbReference type="InterPro" id="IPR043472">
    <property type="entry name" value="Macro_dom-like"/>
</dbReference>